<dbReference type="PROSITE" id="PS51892">
    <property type="entry name" value="SUBTILASE"/>
    <property type="match status" value="1"/>
</dbReference>
<keyword evidence="4 5" id="KW-0720">Serine protease</keyword>
<comment type="similarity">
    <text evidence="1 5">Belongs to the peptidase S8 family.</text>
</comment>
<dbReference type="GO" id="GO:0006508">
    <property type="term" value="P:proteolysis"/>
    <property type="evidence" value="ECO:0007669"/>
    <property type="project" value="UniProtKB-KW"/>
</dbReference>
<keyword evidence="3 5" id="KW-0378">Hydrolase</keyword>
<dbReference type="InterPro" id="IPR022398">
    <property type="entry name" value="Peptidase_S8_His-AS"/>
</dbReference>
<dbReference type="InterPro" id="IPR015500">
    <property type="entry name" value="Peptidase_S8_subtilisin-rel"/>
</dbReference>
<evidence type="ECO:0000313" key="8">
    <source>
        <dbReference type="EMBL" id="SFE04314.1"/>
    </source>
</evidence>
<protein>
    <submittedName>
        <fullName evidence="8">Subtilase family protein</fullName>
    </submittedName>
</protein>
<dbReference type="PANTHER" id="PTHR43806:SF11">
    <property type="entry name" value="CEREVISIN-RELATED"/>
    <property type="match status" value="1"/>
</dbReference>
<feature type="active site" description="Charge relay system" evidence="5">
    <location>
        <position position="192"/>
    </location>
</feature>
<evidence type="ECO:0000256" key="4">
    <source>
        <dbReference type="ARBA" id="ARBA00022825"/>
    </source>
</evidence>
<feature type="domain" description="Peptidase S8/S53" evidence="7">
    <location>
        <begin position="183"/>
        <end position="404"/>
    </location>
</feature>
<dbReference type="InterPro" id="IPR036852">
    <property type="entry name" value="Peptidase_S8/S53_dom_sf"/>
</dbReference>
<gene>
    <name evidence="8" type="ORF">SAMN02799615_00175</name>
</gene>
<dbReference type="AlphaFoldDB" id="A0A1I1XA92"/>
<dbReference type="Proteomes" id="UP000199477">
    <property type="component" value="Unassembled WGS sequence"/>
</dbReference>
<dbReference type="PROSITE" id="PS00137">
    <property type="entry name" value="SUBTILASE_HIS"/>
    <property type="match status" value="1"/>
</dbReference>
<evidence type="ECO:0000256" key="2">
    <source>
        <dbReference type="ARBA" id="ARBA00022670"/>
    </source>
</evidence>
<dbReference type="SUPFAM" id="SSF52743">
    <property type="entry name" value="Subtilisin-like"/>
    <property type="match status" value="1"/>
</dbReference>
<feature type="chain" id="PRO_5011594862" evidence="6">
    <location>
        <begin position="26"/>
        <end position="435"/>
    </location>
</feature>
<evidence type="ECO:0000313" key="9">
    <source>
        <dbReference type="Proteomes" id="UP000199477"/>
    </source>
</evidence>
<evidence type="ECO:0000259" key="7">
    <source>
        <dbReference type="Pfam" id="PF00082"/>
    </source>
</evidence>
<evidence type="ECO:0000256" key="6">
    <source>
        <dbReference type="SAM" id="SignalP"/>
    </source>
</evidence>
<name>A0A1I1XA92_9GAMM</name>
<dbReference type="PRINTS" id="PR00723">
    <property type="entry name" value="SUBTILISIN"/>
</dbReference>
<keyword evidence="2 5" id="KW-0645">Protease</keyword>
<sequence length="435" mass="44793">MKKLPRACFAAAMALMLSACASAPAASLGQRASTPAASAAASMDSRRDIVLAVANPLDPPGTHAGSSLVGYVPPGHYGAGQRAVSQLDDLKQHYGLREVVGWPIKALGLFCIVVEPPAGADRDALLQDLAKDGRVKLAQPLQNYEVYADPPQQGAHKYNDPYADLQRGFVETDAAVAHEASQGGGVHVAIVDTGADLTHPDLKGRIADTHNAVDDDQAAFDGDAHGTEVAGIIAAMGDNHQGIVGMAPKAQLSVYKACWYADRNAGARCNSFTLAKALAGVLDTDARVVNLSLGGPADPLLGKLLDELLRQKRIVVAARPPDGDANGFPDNSPGVIVVRSSASTPAPPGVVSAPGSDILTTQPNGGYDFTSGSSMAAAHVTGIVALLLSIAPDLDADSIRKLLLLDGARPDGLHQVNAAVAVQALRTSLRHAGSP</sequence>
<dbReference type="PROSITE" id="PS51257">
    <property type="entry name" value="PROKAR_LIPOPROTEIN"/>
    <property type="match status" value="1"/>
</dbReference>
<evidence type="ECO:0000256" key="1">
    <source>
        <dbReference type="ARBA" id="ARBA00011073"/>
    </source>
</evidence>
<dbReference type="EMBL" id="FONH01000001">
    <property type="protein sequence ID" value="SFE04314.1"/>
    <property type="molecule type" value="Genomic_DNA"/>
</dbReference>
<accession>A0A1I1XA92</accession>
<dbReference type="GO" id="GO:0004252">
    <property type="term" value="F:serine-type endopeptidase activity"/>
    <property type="evidence" value="ECO:0007669"/>
    <property type="project" value="UniProtKB-UniRule"/>
</dbReference>
<evidence type="ECO:0000256" key="5">
    <source>
        <dbReference type="PROSITE-ProRule" id="PRU01240"/>
    </source>
</evidence>
<keyword evidence="9" id="KW-1185">Reference proteome</keyword>
<proteinExistence type="inferred from homology"/>
<feature type="signal peptide" evidence="6">
    <location>
        <begin position="1"/>
        <end position="25"/>
    </location>
</feature>
<evidence type="ECO:0000256" key="3">
    <source>
        <dbReference type="ARBA" id="ARBA00022801"/>
    </source>
</evidence>
<dbReference type="InterPro" id="IPR050131">
    <property type="entry name" value="Peptidase_S8_subtilisin-like"/>
</dbReference>
<dbReference type="InterPro" id="IPR000209">
    <property type="entry name" value="Peptidase_S8/S53_dom"/>
</dbReference>
<dbReference type="Gene3D" id="3.40.50.200">
    <property type="entry name" value="Peptidase S8/S53 domain"/>
    <property type="match status" value="1"/>
</dbReference>
<keyword evidence="6" id="KW-0732">Signal</keyword>
<dbReference type="STRING" id="500610.SAMN02799615_00175"/>
<dbReference type="PANTHER" id="PTHR43806">
    <property type="entry name" value="PEPTIDASE S8"/>
    <property type="match status" value="1"/>
</dbReference>
<feature type="active site" description="Charge relay system" evidence="5">
    <location>
        <position position="225"/>
    </location>
</feature>
<reference evidence="9" key="1">
    <citation type="submission" date="2016-10" db="EMBL/GenBank/DDBJ databases">
        <authorList>
            <person name="Varghese N."/>
            <person name="Submissions S."/>
        </authorList>
    </citation>
    <scope>NUCLEOTIDE SEQUENCE [LARGE SCALE GENOMIC DNA]</scope>
    <source>
        <strain evidence="9">UNC178MFTsu3.1</strain>
    </source>
</reference>
<organism evidence="8 9">
    <name type="scientific">Dyella marensis</name>
    <dbReference type="NCBI Taxonomy" id="500610"/>
    <lineage>
        <taxon>Bacteria</taxon>
        <taxon>Pseudomonadati</taxon>
        <taxon>Pseudomonadota</taxon>
        <taxon>Gammaproteobacteria</taxon>
        <taxon>Lysobacterales</taxon>
        <taxon>Rhodanobacteraceae</taxon>
        <taxon>Dyella</taxon>
    </lineage>
</organism>
<dbReference type="Pfam" id="PF00082">
    <property type="entry name" value="Peptidase_S8"/>
    <property type="match status" value="1"/>
</dbReference>
<feature type="active site" description="Charge relay system" evidence="5">
    <location>
        <position position="374"/>
    </location>
</feature>